<dbReference type="NCBIfam" id="TIGR00536">
    <property type="entry name" value="hemK_fam"/>
    <property type="match status" value="1"/>
</dbReference>
<dbReference type="InterPro" id="IPR040758">
    <property type="entry name" value="PrmC_N"/>
</dbReference>
<dbReference type="InterPro" id="IPR029063">
    <property type="entry name" value="SAM-dependent_MTases_sf"/>
</dbReference>
<dbReference type="InterPro" id="IPR007848">
    <property type="entry name" value="Small_mtfrase_dom"/>
</dbReference>
<evidence type="ECO:0000259" key="6">
    <source>
        <dbReference type="Pfam" id="PF05175"/>
    </source>
</evidence>
<feature type="binding site" evidence="5">
    <location>
        <begin position="125"/>
        <end position="129"/>
    </location>
    <ligand>
        <name>S-adenosyl-L-methionine</name>
        <dbReference type="ChEBI" id="CHEBI:59789"/>
    </ligand>
</feature>
<evidence type="ECO:0000313" key="8">
    <source>
        <dbReference type="EMBL" id="ANB61592.1"/>
    </source>
</evidence>
<keyword evidence="9" id="KW-1185">Reference proteome</keyword>
<feature type="domain" description="Release factor glutamine methyltransferase N-terminal" evidence="7">
    <location>
        <begin position="8"/>
        <end position="77"/>
    </location>
</feature>
<keyword evidence="3 5" id="KW-0949">S-adenosyl-L-methionine</keyword>
<comment type="catalytic activity">
    <reaction evidence="4 5">
        <text>L-glutaminyl-[peptide chain release factor] + S-adenosyl-L-methionine = N(5)-methyl-L-glutaminyl-[peptide chain release factor] + S-adenosyl-L-homocysteine + H(+)</text>
        <dbReference type="Rhea" id="RHEA:42896"/>
        <dbReference type="Rhea" id="RHEA-COMP:10271"/>
        <dbReference type="Rhea" id="RHEA-COMP:10272"/>
        <dbReference type="ChEBI" id="CHEBI:15378"/>
        <dbReference type="ChEBI" id="CHEBI:30011"/>
        <dbReference type="ChEBI" id="CHEBI:57856"/>
        <dbReference type="ChEBI" id="CHEBI:59789"/>
        <dbReference type="ChEBI" id="CHEBI:61891"/>
        <dbReference type="EC" id="2.1.1.297"/>
    </reaction>
</comment>
<dbReference type="CDD" id="cd02440">
    <property type="entry name" value="AdoMet_MTases"/>
    <property type="match status" value="1"/>
</dbReference>
<dbReference type="RefSeq" id="WP_066322602.1">
    <property type="nucleotide sequence ID" value="NZ_CP015438.1"/>
</dbReference>
<keyword evidence="1 5" id="KW-0489">Methyltransferase</keyword>
<dbReference type="Pfam" id="PF05175">
    <property type="entry name" value="MTS"/>
    <property type="match status" value="1"/>
</dbReference>
<evidence type="ECO:0000256" key="4">
    <source>
        <dbReference type="ARBA" id="ARBA00048391"/>
    </source>
</evidence>
<evidence type="ECO:0000256" key="3">
    <source>
        <dbReference type="ARBA" id="ARBA00022691"/>
    </source>
</evidence>
<feature type="binding site" evidence="5">
    <location>
        <position position="148"/>
    </location>
    <ligand>
        <name>S-adenosyl-L-methionine</name>
        <dbReference type="ChEBI" id="CHEBI:59789"/>
    </ligand>
</feature>
<dbReference type="GO" id="GO:0102559">
    <property type="term" value="F:peptide chain release factor N(5)-glutamine methyltransferase activity"/>
    <property type="evidence" value="ECO:0007669"/>
    <property type="project" value="UniProtKB-EC"/>
</dbReference>
<dbReference type="InterPro" id="IPR002052">
    <property type="entry name" value="DNA_methylase_N6_adenine_CS"/>
</dbReference>
<sequence>MKRNKLYEVLHRASSFLKKHEKEERVAELLLCHHLRMTRAQLFANLREELDEPIEQALIADLEKHVYEHIPVQYLIGSETFYGRKFHVNPAVLIPRPETEELVAGVLKRIARLFPEGQVDVVDVGTGSGAIAVTLALENESLYVRAIDISKEALLVASENARRLGAPVQFLHGDLLKPLIEANGRVDVVVSNPPYIPEQDIASLSPIVQKEPRQALVGGVDGLFFYRRLMNELPLVLKERALVAFEIGAGQGEAVAHLLSQTFPHAAVDVAYDMNGKDRMVFAEIAP</sequence>
<reference evidence="8 9" key="1">
    <citation type="journal article" date="2006" name="Syst. Appl. Microbiol.">
        <title>Anoxybacillus amylolyticus sp. nov., a thermophilic amylase producing bacterium isolated from Mount Rittmann (Antarctica).</title>
        <authorList>
            <person name="Poli A."/>
            <person name="Esposito E."/>
            <person name="Lama L."/>
            <person name="Orlando P."/>
            <person name="Nicolaus G."/>
            <person name="de Appolonia F."/>
            <person name="Gambacorta A."/>
            <person name="Nicolaus B."/>
        </authorList>
    </citation>
    <scope>NUCLEOTIDE SEQUENCE [LARGE SCALE GENOMIC DNA]</scope>
    <source>
        <strain evidence="8 9">DSM 15939</strain>
    </source>
</reference>
<evidence type="ECO:0000259" key="7">
    <source>
        <dbReference type="Pfam" id="PF17827"/>
    </source>
</evidence>
<comment type="similarity">
    <text evidence="5">Belongs to the protein N5-glutamine methyltransferase family. PrmC subfamily.</text>
</comment>
<feature type="domain" description="Methyltransferase small" evidence="6">
    <location>
        <begin position="118"/>
        <end position="200"/>
    </location>
</feature>
<evidence type="ECO:0000256" key="2">
    <source>
        <dbReference type="ARBA" id="ARBA00022679"/>
    </source>
</evidence>
<comment type="caution">
    <text evidence="5">Lacks conserved residue(s) required for the propagation of feature annotation.</text>
</comment>
<dbReference type="InterPro" id="IPR019874">
    <property type="entry name" value="RF_methyltr_PrmC"/>
</dbReference>
<dbReference type="EC" id="2.1.1.297" evidence="5"/>
<dbReference type="KEGG" id="aamy:GFC30_355"/>
<dbReference type="Gene3D" id="1.10.8.10">
    <property type="entry name" value="DNA helicase RuvA subunit, C-terminal domain"/>
    <property type="match status" value="1"/>
</dbReference>
<evidence type="ECO:0000256" key="5">
    <source>
        <dbReference type="HAMAP-Rule" id="MF_02126"/>
    </source>
</evidence>
<dbReference type="GO" id="GO:0032259">
    <property type="term" value="P:methylation"/>
    <property type="evidence" value="ECO:0007669"/>
    <property type="project" value="UniProtKB-KW"/>
</dbReference>
<dbReference type="NCBIfam" id="TIGR03534">
    <property type="entry name" value="RF_mod_PrmC"/>
    <property type="match status" value="1"/>
</dbReference>
<dbReference type="Pfam" id="PF17827">
    <property type="entry name" value="PrmC_N"/>
    <property type="match status" value="1"/>
</dbReference>
<evidence type="ECO:0000313" key="9">
    <source>
        <dbReference type="Proteomes" id="UP000076865"/>
    </source>
</evidence>
<dbReference type="InterPro" id="IPR050320">
    <property type="entry name" value="N5-glutamine_MTase"/>
</dbReference>
<dbReference type="EMBL" id="CP015438">
    <property type="protein sequence ID" value="ANB61592.1"/>
    <property type="molecule type" value="Genomic_DNA"/>
</dbReference>
<dbReference type="SUPFAM" id="SSF53335">
    <property type="entry name" value="S-adenosyl-L-methionine-dependent methyltransferases"/>
    <property type="match status" value="1"/>
</dbReference>
<proteinExistence type="inferred from homology"/>
<dbReference type="OrthoDB" id="9800643at2"/>
<dbReference type="PROSITE" id="PS00092">
    <property type="entry name" value="N6_MTASE"/>
    <property type="match status" value="1"/>
</dbReference>
<organism evidence="8 9">
    <name type="scientific">Anoxybacteroides amylolyticum</name>
    <dbReference type="NCBI Taxonomy" id="294699"/>
    <lineage>
        <taxon>Bacteria</taxon>
        <taxon>Bacillati</taxon>
        <taxon>Bacillota</taxon>
        <taxon>Bacilli</taxon>
        <taxon>Bacillales</taxon>
        <taxon>Anoxybacillaceae</taxon>
        <taxon>Anoxybacteroides</taxon>
    </lineage>
</organism>
<dbReference type="PATRIC" id="fig|294699.3.peg.338"/>
<feature type="binding site" evidence="5">
    <location>
        <begin position="192"/>
        <end position="195"/>
    </location>
    <ligand>
        <name>substrate</name>
    </ligand>
</feature>
<dbReference type="AlphaFoldDB" id="A0A160F681"/>
<dbReference type="GO" id="GO:0003676">
    <property type="term" value="F:nucleic acid binding"/>
    <property type="evidence" value="ECO:0007669"/>
    <property type="project" value="InterPro"/>
</dbReference>
<dbReference type="HAMAP" id="MF_02126">
    <property type="entry name" value="RF_methyltr_PrmC"/>
    <property type="match status" value="1"/>
</dbReference>
<dbReference type="Gene3D" id="3.40.50.150">
    <property type="entry name" value="Vaccinia Virus protein VP39"/>
    <property type="match status" value="1"/>
</dbReference>
<dbReference type="PANTHER" id="PTHR18895:SF74">
    <property type="entry name" value="MTRF1L RELEASE FACTOR GLUTAMINE METHYLTRANSFERASE"/>
    <property type="match status" value="1"/>
</dbReference>
<dbReference type="Proteomes" id="UP000076865">
    <property type="component" value="Chromosome"/>
</dbReference>
<dbReference type="PANTHER" id="PTHR18895">
    <property type="entry name" value="HEMK METHYLTRANSFERASE"/>
    <property type="match status" value="1"/>
</dbReference>
<comment type="function">
    <text evidence="5">Methylates the class 1 translation termination release factors RF1/PrfA and RF2/PrfB on the glutamine residue of the universally conserved GGQ motif.</text>
</comment>
<gene>
    <name evidence="5 8" type="primary">prmC</name>
    <name evidence="8" type="ORF">GFC30_355</name>
</gene>
<dbReference type="InterPro" id="IPR004556">
    <property type="entry name" value="HemK-like"/>
</dbReference>
<keyword evidence="2 5" id="KW-0808">Transferase</keyword>
<name>A0A160F681_9BACL</name>
<accession>A0A160F681</accession>
<feature type="binding site" evidence="5">
    <location>
        <position position="192"/>
    </location>
    <ligand>
        <name>S-adenosyl-L-methionine</name>
        <dbReference type="ChEBI" id="CHEBI:59789"/>
    </ligand>
</feature>
<evidence type="ECO:0000256" key="1">
    <source>
        <dbReference type="ARBA" id="ARBA00022603"/>
    </source>
</evidence>
<protein>
    <recommendedName>
        <fullName evidence="5">Release factor glutamine methyltransferase</fullName>
        <shortName evidence="5">RF MTase</shortName>
        <ecNumber evidence="5">2.1.1.297</ecNumber>
    </recommendedName>
    <alternativeName>
        <fullName evidence="5">N5-glutamine methyltransferase PrmC</fullName>
    </alternativeName>
    <alternativeName>
        <fullName evidence="5">Protein-(glutamine-N5) MTase PrmC</fullName>
    </alternativeName>
    <alternativeName>
        <fullName evidence="5">Protein-glutamine N-methyltransferase PrmC</fullName>
    </alternativeName>
</protein>